<organism evidence="8 9">
    <name type="scientific">Komagataella pastoris</name>
    <name type="common">Yeast</name>
    <name type="synonym">Pichia pastoris</name>
    <dbReference type="NCBI Taxonomy" id="4922"/>
    <lineage>
        <taxon>Eukaryota</taxon>
        <taxon>Fungi</taxon>
        <taxon>Dikarya</taxon>
        <taxon>Ascomycota</taxon>
        <taxon>Saccharomycotina</taxon>
        <taxon>Pichiomycetes</taxon>
        <taxon>Pichiales</taxon>
        <taxon>Pichiaceae</taxon>
        <taxon>Komagataella</taxon>
    </lineage>
</organism>
<dbReference type="Gene3D" id="1.10.20.120">
    <property type="match status" value="1"/>
</dbReference>
<reference evidence="8 9" key="1">
    <citation type="submission" date="2016-02" db="EMBL/GenBank/DDBJ databases">
        <title>Comparative genomic and transcriptomic foundation for Pichia pastoris.</title>
        <authorList>
            <person name="Love K.R."/>
            <person name="Shah K.A."/>
            <person name="Whittaker C.A."/>
            <person name="Wu J."/>
            <person name="Bartlett M.C."/>
            <person name="Ma D."/>
            <person name="Leeson R.L."/>
            <person name="Priest M."/>
            <person name="Young S.K."/>
            <person name="Love J.C."/>
        </authorList>
    </citation>
    <scope>NUCLEOTIDE SEQUENCE [LARGE SCALE GENOMIC DNA]</scope>
    <source>
        <strain evidence="8 9">ATCC 28485</strain>
    </source>
</reference>
<dbReference type="PANTHER" id="PTHR13383">
    <property type="entry name" value="RIBONUCLEASE H2 SUBUNIT B"/>
    <property type="match status" value="1"/>
</dbReference>
<evidence type="ECO:0000259" key="7">
    <source>
        <dbReference type="Pfam" id="PF17745"/>
    </source>
</evidence>
<dbReference type="InterPro" id="IPR041195">
    <property type="entry name" value="Rnh202_N"/>
</dbReference>
<dbReference type="OrthoDB" id="29098at2759"/>
<gene>
    <name evidence="8" type="primary">RNH202</name>
    <name evidence="8" type="ORF">ATY40_BA7501424</name>
</gene>
<dbReference type="GO" id="GO:0005654">
    <property type="term" value="C:nucleoplasm"/>
    <property type="evidence" value="ECO:0007669"/>
    <property type="project" value="TreeGrafter"/>
</dbReference>
<accession>A0A1B2J825</accession>
<dbReference type="InterPro" id="IPR040456">
    <property type="entry name" value="RNase_H2_suB"/>
</dbReference>
<protein>
    <recommendedName>
        <fullName evidence="2">Ribonuclease H2 subunit B</fullName>
    </recommendedName>
    <alternativeName>
        <fullName evidence="5">Ribonuclease HI subunit B</fullName>
    </alternativeName>
</protein>
<dbReference type="PANTHER" id="PTHR13383:SF11">
    <property type="entry name" value="RIBONUCLEASE H2 SUBUNIT B"/>
    <property type="match status" value="1"/>
</dbReference>
<comment type="subcellular location">
    <subcellularLocation>
        <location evidence="1">Nucleus</location>
    </subcellularLocation>
</comment>
<evidence type="ECO:0000313" key="8">
    <source>
        <dbReference type="EMBL" id="ANZ74055.1"/>
    </source>
</evidence>
<keyword evidence="9" id="KW-1185">Reference proteome</keyword>
<dbReference type="AlphaFoldDB" id="A0A1B2J825"/>
<feature type="domain" description="Rnh202 triple barrel" evidence="7">
    <location>
        <begin position="22"/>
        <end position="109"/>
    </location>
</feature>
<evidence type="ECO:0000313" key="9">
    <source>
        <dbReference type="Proteomes" id="UP000094565"/>
    </source>
</evidence>
<dbReference type="Proteomes" id="UP000094565">
    <property type="component" value="Chromosome 1"/>
</dbReference>
<dbReference type="GO" id="GO:0006401">
    <property type="term" value="P:RNA catabolic process"/>
    <property type="evidence" value="ECO:0007669"/>
    <property type="project" value="TreeGrafter"/>
</dbReference>
<dbReference type="EMBL" id="CP014584">
    <property type="protein sequence ID" value="ANZ74055.1"/>
    <property type="molecule type" value="Genomic_DNA"/>
</dbReference>
<evidence type="ECO:0000259" key="6">
    <source>
        <dbReference type="Pfam" id="PF09468"/>
    </source>
</evidence>
<dbReference type="Pfam" id="PF09468">
    <property type="entry name" value="RNase_H2-Ydr279"/>
    <property type="match status" value="1"/>
</dbReference>
<evidence type="ECO:0000256" key="2">
    <source>
        <dbReference type="ARBA" id="ARBA00019062"/>
    </source>
</evidence>
<dbReference type="GO" id="GO:0032299">
    <property type="term" value="C:ribonuclease H2 complex"/>
    <property type="evidence" value="ECO:0007669"/>
    <property type="project" value="InterPro"/>
</dbReference>
<name>A0A1B2J825_PICPA</name>
<sequence>MTYPATDSQPAKTFKVLFVDQNSSEKLKFLQLDHPRLNERCDYLYDEQSNQLYELKRFNGEHDNPHSKKHRAVYDHRGFMIRSLIFSEKDTIDGYVVENSEILVATKFNAIYLLLKYFVMTELRGLNINELDENDQSGRFLNFDDMIEQLQESSIFQGLPEEFFSSLEASLSEICKVIKEGDENYYRVSPAAIFQFLNQKVEALQKNLLESENTVKQFLSSKLSKPIDQGSDTEEEVPLEVLNLAAKRAAIQLISTYLPQSLGTCLLGQFEKDWEILSNHQVLVEKAFQERQVAEENLAKLNESIGNSSSYFNKRKNQKTSAAPKPKVKKVAIGKGALDGFFRAKAK</sequence>
<dbReference type="Gene3D" id="2.20.25.530">
    <property type="match status" value="1"/>
</dbReference>
<dbReference type="InterPro" id="IPR019024">
    <property type="entry name" value="RNase_H2_suB_wHTH"/>
</dbReference>
<evidence type="ECO:0000256" key="4">
    <source>
        <dbReference type="ARBA" id="ARBA00024778"/>
    </source>
</evidence>
<proteinExistence type="predicted"/>
<evidence type="ECO:0000256" key="5">
    <source>
        <dbReference type="ARBA" id="ARBA00033464"/>
    </source>
</evidence>
<evidence type="ECO:0000256" key="1">
    <source>
        <dbReference type="ARBA" id="ARBA00004123"/>
    </source>
</evidence>
<dbReference type="Pfam" id="PF17745">
    <property type="entry name" value="Ydr279_N"/>
    <property type="match status" value="1"/>
</dbReference>
<keyword evidence="3" id="KW-0539">Nucleus</keyword>
<evidence type="ECO:0000256" key="3">
    <source>
        <dbReference type="ARBA" id="ARBA00023242"/>
    </source>
</evidence>
<comment type="function">
    <text evidence="4">Non catalytic subunit of RNase H2, an endonuclease that specifically degrades the RNA of RNA:DNA hybrids. Participates in DNA replication, possibly by mediating the removal of lagging-strand Okazaki fragment RNA primers during DNA replication. Mediates the excision of single ribonucleotides from DNA:RNA duplexes.</text>
</comment>
<feature type="domain" description="Ribonuclease H2 subunit B wHTH" evidence="6">
    <location>
        <begin position="112"/>
        <end position="266"/>
    </location>
</feature>